<sequence>MAKDDIIKKTIEISYAFDEMASKVFENAKVLVKENSLTYREYKEIMDNYYLPLMNYSSKILIDKSNIIIDDMEDYIDEIQQSTENLKKVAKKLKRSEEIFGGIIYLLASAASIATFTIAPSTVSFSAALGTISTSIDKLRGLTE</sequence>
<dbReference type="AlphaFoldDB" id="A0A1G9RD60"/>
<keyword evidence="4" id="KW-1185">Reference proteome</keyword>
<reference evidence="3 4" key="1">
    <citation type="submission" date="2016-10" db="EMBL/GenBank/DDBJ databases">
        <authorList>
            <person name="de Groot N.N."/>
        </authorList>
    </citation>
    <scope>NUCLEOTIDE SEQUENCE [LARGE SCALE GENOMIC DNA]</scope>
    <source>
        <strain evidence="3 4">DSM 19886</strain>
    </source>
</reference>
<dbReference type="RefSeq" id="WP_089890065.1">
    <property type="nucleotide sequence ID" value="NZ_FNGV01000006.1"/>
</dbReference>
<keyword evidence="2" id="KW-0472">Membrane</keyword>
<protein>
    <submittedName>
        <fullName evidence="3">Uncharacterized protein</fullName>
    </submittedName>
</protein>
<organism evidence="3 4">
    <name type="scientific">Kriegella aquimaris</name>
    <dbReference type="NCBI Taxonomy" id="192904"/>
    <lineage>
        <taxon>Bacteria</taxon>
        <taxon>Pseudomonadati</taxon>
        <taxon>Bacteroidota</taxon>
        <taxon>Flavobacteriia</taxon>
        <taxon>Flavobacteriales</taxon>
        <taxon>Flavobacteriaceae</taxon>
        <taxon>Kriegella</taxon>
    </lineage>
</organism>
<feature type="transmembrane region" description="Helical" evidence="2">
    <location>
        <begin position="99"/>
        <end position="119"/>
    </location>
</feature>
<name>A0A1G9RD60_9FLAO</name>
<keyword evidence="1" id="KW-0175">Coiled coil</keyword>
<dbReference type="Proteomes" id="UP000199440">
    <property type="component" value="Unassembled WGS sequence"/>
</dbReference>
<gene>
    <name evidence="3" type="ORF">SAMN04488514_10689</name>
</gene>
<proteinExistence type="predicted"/>
<evidence type="ECO:0000256" key="2">
    <source>
        <dbReference type="SAM" id="Phobius"/>
    </source>
</evidence>
<keyword evidence="2" id="KW-0812">Transmembrane</keyword>
<dbReference type="EMBL" id="FNGV01000006">
    <property type="protein sequence ID" value="SDM21178.1"/>
    <property type="molecule type" value="Genomic_DNA"/>
</dbReference>
<keyword evidence="2" id="KW-1133">Transmembrane helix</keyword>
<feature type="coiled-coil region" evidence="1">
    <location>
        <begin position="72"/>
        <end position="99"/>
    </location>
</feature>
<evidence type="ECO:0000256" key="1">
    <source>
        <dbReference type="SAM" id="Coils"/>
    </source>
</evidence>
<dbReference type="OrthoDB" id="9835904at2"/>
<evidence type="ECO:0000313" key="3">
    <source>
        <dbReference type="EMBL" id="SDM21178.1"/>
    </source>
</evidence>
<accession>A0A1G9RD60</accession>
<evidence type="ECO:0000313" key="4">
    <source>
        <dbReference type="Proteomes" id="UP000199440"/>
    </source>
</evidence>